<keyword evidence="3" id="KW-1185">Reference proteome</keyword>
<keyword evidence="1" id="KW-1133">Transmembrane helix</keyword>
<evidence type="ECO:0000313" key="2">
    <source>
        <dbReference type="EMBL" id="GEN98938.1"/>
    </source>
</evidence>
<evidence type="ECO:0000313" key="3">
    <source>
        <dbReference type="Proteomes" id="UP000321464"/>
    </source>
</evidence>
<evidence type="ECO:0000256" key="1">
    <source>
        <dbReference type="SAM" id="Phobius"/>
    </source>
</evidence>
<dbReference type="RefSeq" id="WP_170233748.1">
    <property type="nucleotide sequence ID" value="NZ_BJYR01000005.1"/>
</dbReference>
<reference evidence="2 3" key="1">
    <citation type="submission" date="2019-07" db="EMBL/GenBank/DDBJ databases">
        <title>Whole genome shotgun sequence of Novosphingobium sediminis NBRC 106119.</title>
        <authorList>
            <person name="Hosoyama A."/>
            <person name="Uohara A."/>
            <person name="Ohji S."/>
            <person name="Ichikawa N."/>
        </authorList>
    </citation>
    <scope>NUCLEOTIDE SEQUENCE [LARGE SCALE GENOMIC DNA]</scope>
    <source>
        <strain evidence="2 3">NBRC 106119</strain>
    </source>
</reference>
<dbReference type="Proteomes" id="UP000321464">
    <property type="component" value="Unassembled WGS sequence"/>
</dbReference>
<keyword evidence="1" id="KW-0472">Membrane</keyword>
<organism evidence="2 3">
    <name type="scientific">Novosphingobium sediminis</name>
    <dbReference type="NCBI Taxonomy" id="707214"/>
    <lineage>
        <taxon>Bacteria</taxon>
        <taxon>Pseudomonadati</taxon>
        <taxon>Pseudomonadota</taxon>
        <taxon>Alphaproteobacteria</taxon>
        <taxon>Sphingomonadales</taxon>
        <taxon>Sphingomonadaceae</taxon>
        <taxon>Novosphingobium</taxon>
    </lineage>
</organism>
<dbReference type="EMBL" id="BJYR01000005">
    <property type="protein sequence ID" value="GEN98938.1"/>
    <property type="molecule type" value="Genomic_DNA"/>
</dbReference>
<sequence length="45" mass="4836">MAENFGWIEMVVFGGVALGIGVWQLVSVNREIAKDKAKKDAGGKD</sequence>
<dbReference type="AlphaFoldDB" id="A0A512AGV5"/>
<protein>
    <submittedName>
        <fullName evidence="2">Uncharacterized protein</fullName>
    </submittedName>
</protein>
<proteinExistence type="predicted"/>
<accession>A0A512AGV5</accession>
<gene>
    <name evidence="2" type="ORF">NSE01_07710</name>
</gene>
<feature type="transmembrane region" description="Helical" evidence="1">
    <location>
        <begin position="6"/>
        <end position="26"/>
    </location>
</feature>
<keyword evidence="1" id="KW-0812">Transmembrane</keyword>
<comment type="caution">
    <text evidence="2">The sequence shown here is derived from an EMBL/GenBank/DDBJ whole genome shotgun (WGS) entry which is preliminary data.</text>
</comment>
<name>A0A512AGV5_9SPHN</name>